<evidence type="ECO:0000256" key="5">
    <source>
        <dbReference type="ARBA" id="ARBA00022725"/>
    </source>
</evidence>
<dbReference type="GO" id="GO:0005886">
    <property type="term" value="C:plasma membrane"/>
    <property type="evidence" value="ECO:0007669"/>
    <property type="project" value="UniProtKB-SubCell"/>
</dbReference>
<evidence type="ECO:0000256" key="7">
    <source>
        <dbReference type="ARBA" id="ARBA00023136"/>
    </source>
</evidence>
<dbReference type="PRINTS" id="PR00237">
    <property type="entry name" value="GPCRRHODOPSN"/>
</dbReference>
<evidence type="ECO:0000256" key="1">
    <source>
        <dbReference type="ARBA" id="ARBA00004651"/>
    </source>
</evidence>
<keyword evidence="8" id="KW-0807">Transducer</keyword>
<sequence length="326" mass="36549">MREQFYHVHQRSDQVCPKLCSTSPTEFVLSGVPSPEVIKIPLFLFFFLMYILTLSGNLLILWVVASDHQLHKPMYWFLCHLSILDMAFSSVVVPKVIAGFLPGGKVISFAGCVSQIFFFHFVGCAESLLYTLMAYDRFLAICKPLRYSSLMSRKVCLILSLGTVLGGCLNSAMETTLTFLLPYGQSNSVDYIFCDIPAILKLACADTKLNEMVIFVDIGLVAMTCFLLILISYAYIVSAILRIRSSEGQHRAFSTCTAHVTVVGIYYLPVVYHYLRPAARGSVVSVFFTAVTPLLNPIIYTLRNEDMKRALNKLLCRKRSLSRSPP</sequence>
<feature type="transmembrane region" description="Helical" evidence="9">
    <location>
        <begin position="253"/>
        <end position="275"/>
    </location>
</feature>
<keyword evidence="3" id="KW-0716">Sensory transduction</keyword>
<keyword evidence="4 9" id="KW-0812">Transmembrane</keyword>
<dbReference type="AlphaFoldDB" id="A0A8D2L7Z9"/>
<feature type="transmembrane region" description="Helical" evidence="9">
    <location>
        <begin position="40"/>
        <end position="63"/>
    </location>
</feature>
<feature type="transmembrane region" description="Helical" evidence="9">
    <location>
        <begin position="218"/>
        <end position="241"/>
    </location>
</feature>
<dbReference type="InterPro" id="IPR000276">
    <property type="entry name" value="GPCR_Rhodpsn"/>
</dbReference>
<evidence type="ECO:0000313" key="11">
    <source>
        <dbReference type="Ensembl" id="ENSVKKP00000018298.1"/>
    </source>
</evidence>
<keyword evidence="6 9" id="KW-1133">Transmembrane helix</keyword>
<comment type="subcellular location">
    <subcellularLocation>
        <location evidence="1">Cell membrane</location>
        <topology evidence="1">Multi-pass membrane protein</topology>
    </subcellularLocation>
</comment>
<dbReference type="GO" id="GO:0004984">
    <property type="term" value="F:olfactory receptor activity"/>
    <property type="evidence" value="ECO:0007669"/>
    <property type="project" value="InterPro"/>
</dbReference>
<feature type="transmembrane region" description="Helical" evidence="9">
    <location>
        <begin position="281"/>
        <end position="302"/>
    </location>
</feature>
<keyword evidence="7 9" id="KW-0472">Membrane</keyword>
<organism evidence="11 12">
    <name type="scientific">Varanus komodoensis</name>
    <name type="common">Komodo dragon</name>
    <dbReference type="NCBI Taxonomy" id="61221"/>
    <lineage>
        <taxon>Eukaryota</taxon>
        <taxon>Metazoa</taxon>
        <taxon>Chordata</taxon>
        <taxon>Craniata</taxon>
        <taxon>Vertebrata</taxon>
        <taxon>Euteleostomi</taxon>
        <taxon>Lepidosauria</taxon>
        <taxon>Squamata</taxon>
        <taxon>Bifurcata</taxon>
        <taxon>Unidentata</taxon>
        <taxon>Episquamata</taxon>
        <taxon>Toxicofera</taxon>
        <taxon>Anguimorpha</taxon>
        <taxon>Paleoanguimorpha</taxon>
        <taxon>Varanoidea</taxon>
        <taxon>Varanidae</taxon>
        <taxon>Varanus</taxon>
    </lineage>
</organism>
<evidence type="ECO:0000256" key="4">
    <source>
        <dbReference type="ARBA" id="ARBA00022692"/>
    </source>
</evidence>
<feature type="domain" description="G-protein coupled receptors family 1 profile" evidence="10">
    <location>
        <begin position="56"/>
        <end position="300"/>
    </location>
</feature>
<dbReference type="PROSITE" id="PS50262">
    <property type="entry name" value="G_PROTEIN_RECEP_F1_2"/>
    <property type="match status" value="1"/>
</dbReference>
<dbReference type="GO" id="GO:0004930">
    <property type="term" value="F:G protein-coupled receptor activity"/>
    <property type="evidence" value="ECO:0007669"/>
    <property type="project" value="InterPro"/>
</dbReference>
<evidence type="ECO:0000313" key="12">
    <source>
        <dbReference type="Proteomes" id="UP000694545"/>
    </source>
</evidence>
<name>A0A8D2L7Z9_VARKO</name>
<protein>
    <recommendedName>
        <fullName evidence="10">G-protein coupled receptors family 1 profile domain-containing protein</fullName>
    </recommendedName>
</protein>
<keyword evidence="12" id="KW-1185">Reference proteome</keyword>
<evidence type="ECO:0000256" key="9">
    <source>
        <dbReference type="SAM" id="Phobius"/>
    </source>
</evidence>
<keyword evidence="5" id="KW-0552">Olfaction</keyword>
<dbReference type="Proteomes" id="UP000694545">
    <property type="component" value="Unplaced"/>
</dbReference>
<evidence type="ECO:0000259" key="10">
    <source>
        <dbReference type="PROSITE" id="PS50262"/>
    </source>
</evidence>
<feature type="transmembrane region" description="Helical" evidence="9">
    <location>
        <begin position="75"/>
        <end position="97"/>
    </location>
</feature>
<dbReference type="Pfam" id="PF13853">
    <property type="entry name" value="7tm_4"/>
    <property type="match status" value="1"/>
</dbReference>
<dbReference type="Gene3D" id="1.20.1070.10">
    <property type="entry name" value="Rhodopsin 7-helix transmembrane proteins"/>
    <property type="match status" value="1"/>
</dbReference>
<dbReference type="FunFam" id="1.20.1070.10:FF:000001">
    <property type="entry name" value="Olfactory receptor"/>
    <property type="match status" value="1"/>
</dbReference>
<evidence type="ECO:0000256" key="8">
    <source>
        <dbReference type="ARBA" id="ARBA00023224"/>
    </source>
</evidence>
<feature type="transmembrane region" description="Helical" evidence="9">
    <location>
        <begin position="155"/>
        <end position="173"/>
    </location>
</feature>
<reference evidence="11" key="1">
    <citation type="submission" date="2025-08" db="UniProtKB">
        <authorList>
            <consortium name="Ensembl"/>
        </authorList>
    </citation>
    <scope>IDENTIFICATION</scope>
</reference>
<evidence type="ECO:0000256" key="3">
    <source>
        <dbReference type="ARBA" id="ARBA00022606"/>
    </source>
</evidence>
<dbReference type="PRINTS" id="PR00245">
    <property type="entry name" value="OLFACTORYR"/>
</dbReference>
<dbReference type="InterPro" id="IPR017452">
    <property type="entry name" value="GPCR_Rhodpsn_7TM"/>
</dbReference>
<evidence type="ECO:0000256" key="2">
    <source>
        <dbReference type="ARBA" id="ARBA00022475"/>
    </source>
</evidence>
<dbReference type="PANTHER" id="PTHR26453">
    <property type="entry name" value="OLFACTORY RECEPTOR"/>
    <property type="match status" value="1"/>
</dbReference>
<keyword evidence="2" id="KW-1003">Cell membrane</keyword>
<accession>A0A8D2L7Z9</accession>
<dbReference type="InterPro" id="IPR000725">
    <property type="entry name" value="Olfact_rcpt"/>
</dbReference>
<reference evidence="11" key="2">
    <citation type="submission" date="2025-09" db="UniProtKB">
        <authorList>
            <consortium name="Ensembl"/>
        </authorList>
    </citation>
    <scope>IDENTIFICATION</scope>
</reference>
<evidence type="ECO:0000256" key="6">
    <source>
        <dbReference type="ARBA" id="ARBA00022989"/>
    </source>
</evidence>
<feature type="transmembrane region" description="Helical" evidence="9">
    <location>
        <begin position="117"/>
        <end position="135"/>
    </location>
</feature>
<dbReference type="Ensembl" id="ENSVKKT00000018760.1">
    <property type="protein sequence ID" value="ENSVKKP00000018298.1"/>
    <property type="gene ID" value="ENSVKKG00000012472.1"/>
</dbReference>
<proteinExistence type="predicted"/>
<dbReference type="SUPFAM" id="SSF81321">
    <property type="entry name" value="Family A G protein-coupled receptor-like"/>
    <property type="match status" value="1"/>
</dbReference>